<evidence type="ECO:0000313" key="4">
    <source>
        <dbReference type="Proteomes" id="UP000237347"/>
    </source>
</evidence>
<dbReference type="Pfam" id="PF07859">
    <property type="entry name" value="Abhydrolase_3"/>
    <property type="match status" value="1"/>
</dbReference>
<sequence length="111" mass="12367">MTDASWFVESNLQRIICVLHGVSCGANIADYVARKVVEAGKLLYPVKVVAQVLINPFFIGSVPTHSELKLANSYFYVKSMCMFAWKLFLPRKSSVWTTQLLTPLSQIGGLL</sequence>
<name>A0AAW0LWL3_QUESU</name>
<dbReference type="SUPFAM" id="SSF53474">
    <property type="entry name" value="alpha/beta-Hydrolases"/>
    <property type="match status" value="1"/>
</dbReference>
<dbReference type="EMBL" id="PKMF04000040">
    <property type="protein sequence ID" value="KAK7856052.1"/>
    <property type="molecule type" value="Genomic_DNA"/>
</dbReference>
<dbReference type="Gene3D" id="3.40.50.1820">
    <property type="entry name" value="alpha/beta hydrolase"/>
    <property type="match status" value="1"/>
</dbReference>
<proteinExistence type="inferred from homology"/>
<gene>
    <name evidence="3" type="primary">CXE11</name>
    <name evidence="3" type="ORF">CFP56_025432</name>
</gene>
<comment type="caution">
    <text evidence="3">The sequence shown here is derived from an EMBL/GenBank/DDBJ whole genome shotgun (WGS) entry which is preliminary data.</text>
</comment>
<evidence type="ECO:0000256" key="1">
    <source>
        <dbReference type="ARBA" id="ARBA00010515"/>
    </source>
</evidence>
<organism evidence="3 4">
    <name type="scientific">Quercus suber</name>
    <name type="common">Cork oak</name>
    <dbReference type="NCBI Taxonomy" id="58331"/>
    <lineage>
        <taxon>Eukaryota</taxon>
        <taxon>Viridiplantae</taxon>
        <taxon>Streptophyta</taxon>
        <taxon>Embryophyta</taxon>
        <taxon>Tracheophyta</taxon>
        <taxon>Spermatophyta</taxon>
        <taxon>Magnoliopsida</taxon>
        <taxon>eudicotyledons</taxon>
        <taxon>Gunneridae</taxon>
        <taxon>Pentapetalae</taxon>
        <taxon>rosids</taxon>
        <taxon>fabids</taxon>
        <taxon>Fagales</taxon>
        <taxon>Fagaceae</taxon>
        <taxon>Quercus</taxon>
    </lineage>
</organism>
<feature type="domain" description="Alpha/beta hydrolase fold-3" evidence="2">
    <location>
        <begin position="16"/>
        <end position="104"/>
    </location>
</feature>
<evidence type="ECO:0000313" key="3">
    <source>
        <dbReference type="EMBL" id="KAK7856052.1"/>
    </source>
</evidence>
<keyword evidence="4" id="KW-1185">Reference proteome</keyword>
<comment type="similarity">
    <text evidence="1">Belongs to the 'GDXG' lipolytic enzyme family.</text>
</comment>
<dbReference type="Proteomes" id="UP000237347">
    <property type="component" value="Unassembled WGS sequence"/>
</dbReference>
<dbReference type="AlphaFoldDB" id="A0AAW0LWL3"/>
<dbReference type="InterPro" id="IPR013094">
    <property type="entry name" value="AB_hydrolase_3"/>
</dbReference>
<dbReference type="InterPro" id="IPR029058">
    <property type="entry name" value="AB_hydrolase_fold"/>
</dbReference>
<reference evidence="3 4" key="1">
    <citation type="journal article" date="2018" name="Sci. Data">
        <title>The draft genome sequence of cork oak.</title>
        <authorList>
            <person name="Ramos A.M."/>
            <person name="Usie A."/>
            <person name="Barbosa P."/>
            <person name="Barros P.M."/>
            <person name="Capote T."/>
            <person name="Chaves I."/>
            <person name="Simoes F."/>
            <person name="Abreu I."/>
            <person name="Carrasquinho I."/>
            <person name="Faro C."/>
            <person name="Guimaraes J.B."/>
            <person name="Mendonca D."/>
            <person name="Nobrega F."/>
            <person name="Rodrigues L."/>
            <person name="Saibo N.J.M."/>
            <person name="Varela M.C."/>
            <person name="Egas C."/>
            <person name="Matos J."/>
            <person name="Miguel C.M."/>
            <person name="Oliveira M.M."/>
            <person name="Ricardo C.P."/>
            <person name="Goncalves S."/>
        </authorList>
    </citation>
    <scope>NUCLEOTIDE SEQUENCE [LARGE SCALE GENOMIC DNA]</scope>
    <source>
        <strain evidence="4">cv. HL8</strain>
    </source>
</reference>
<accession>A0AAW0LWL3</accession>
<protein>
    <submittedName>
        <fullName evidence="3">Carboxylesterase 11</fullName>
    </submittedName>
</protein>
<evidence type="ECO:0000259" key="2">
    <source>
        <dbReference type="Pfam" id="PF07859"/>
    </source>
</evidence>
<dbReference type="GO" id="GO:0016787">
    <property type="term" value="F:hydrolase activity"/>
    <property type="evidence" value="ECO:0007669"/>
    <property type="project" value="InterPro"/>
</dbReference>